<dbReference type="InterPro" id="IPR011429">
    <property type="entry name" value="Cyt_c_Planctomycete-type"/>
</dbReference>
<feature type="domain" description="Cytochrome C Planctomycete-type" evidence="4">
    <location>
        <begin position="40"/>
        <end position="101"/>
    </location>
</feature>
<organism evidence="5 6">
    <name type="scientific">Thalassoglobus neptunius</name>
    <dbReference type="NCBI Taxonomy" id="1938619"/>
    <lineage>
        <taxon>Bacteria</taxon>
        <taxon>Pseudomonadati</taxon>
        <taxon>Planctomycetota</taxon>
        <taxon>Planctomycetia</taxon>
        <taxon>Planctomycetales</taxon>
        <taxon>Planctomycetaceae</taxon>
        <taxon>Thalassoglobus</taxon>
    </lineage>
</organism>
<dbReference type="Pfam" id="PF07583">
    <property type="entry name" value="PSCyt2"/>
    <property type="match status" value="1"/>
</dbReference>
<dbReference type="GO" id="GO:0009055">
    <property type="term" value="F:electron transfer activity"/>
    <property type="evidence" value="ECO:0007669"/>
    <property type="project" value="InterPro"/>
</dbReference>
<dbReference type="InterPro" id="IPR036909">
    <property type="entry name" value="Cyt_c-like_dom_sf"/>
</dbReference>
<feature type="domain" description="DUF1553" evidence="3">
    <location>
        <begin position="719"/>
        <end position="979"/>
    </location>
</feature>
<evidence type="ECO:0000256" key="1">
    <source>
        <dbReference type="SAM" id="MobiDB-lite"/>
    </source>
</evidence>
<evidence type="ECO:0000259" key="2">
    <source>
        <dbReference type="Pfam" id="PF07583"/>
    </source>
</evidence>
<dbReference type="PANTHER" id="PTHR35889">
    <property type="entry name" value="CYCLOINULO-OLIGOSACCHARIDE FRUCTANOTRANSFERASE-RELATED"/>
    <property type="match status" value="1"/>
</dbReference>
<dbReference type="GO" id="GO:0020037">
    <property type="term" value="F:heme binding"/>
    <property type="evidence" value="ECO:0007669"/>
    <property type="project" value="InterPro"/>
</dbReference>
<proteinExistence type="predicted"/>
<evidence type="ECO:0000259" key="3">
    <source>
        <dbReference type="Pfam" id="PF07587"/>
    </source>
</evidence>
<dbReference type="RefSeq" id="WP_231740938.1">
    <property type="nucleotide sequence ID" value="NZ_SIHI01000008.1"/>
</dbReference>
<sequence length="1035" mass="116336">MTRHILRLTIVCLIGIALPVSGDDEIRFNRDIRPILSDKCFACHGPDDAHREGGIRFDQQESVLREADSGLHPIVPGDPDASELIARITSKEEFVQMPPADANKPLTAEEIALLTKWIETGAQWEDHWSWVPPVDPAVPDVSDSSFVKNPIDNFILRRLEQASLTPNAEADRATLIRRVTLDLTGLPPTPEEVQAFIADESPDAYERVVDRLLGSERFGEHQARYWLDAARYGDTHGLHLDNYREMWPYRDWVVSALNDNMPFDQFITEQLAGDLLPDPTPSQLIATGFNRAHVTTNEGGSIKEEVQVRNVVDRVVTFGTVFMGATFECTRCHDHKFDPFTMQDFYSMYAYFNSIDGNPMDGNRKDHAPILAVPSPEQSEHLAELNDKISQLQKDKQKDWPELDAEQAAWELALSEASDPDSAAWSVLTPQEFTSSGGASLELLEDQSILATGKNSPTDNYTVVAKTSGTEWQSVRLEGLTHESLTDAGAGRSSNSNVVLTEFEVFTAPIPENNADPKWTRVKLTGATADHEQSNGDFKVTNAIDGKKKTGWAIEGFAKKEPHTAIFTAETPFGSEEEFLVRIVLKHESVHSQHQFGRVRLSLSEESPVHTNVPAEIRTIAGISSDERNDEQKNKITAYFRDKITKSEDYIAVRDALTQTTKERDEFKATIPTTLVWKEKSTPEPAFILERGEYDQPGEELSRRTPSSLPPMDEEYPNDRLGLAMWLIDSDHPLTTRVTVNRYWQQFFGTGLVRTSEDFGSQGEPPSHPELLDWLAVRFVDMNWDVKQFMKLIVMSHAYRQSSVVSPEKLAKDRANRLLSRGPRFRLDAEVLRDQALYTSGLLVERLGGPGVKPPQPEGLWFAVGYSGSNTVRFEPDSGPEKVHRRTIYTFIKRTAPPPQMNVFDAPSRESCTVRRERTNTPMQALLLFNDPQYVETAIALAQRGMLEGGETAESIAERMLWLSLAREPEQIEVDRLVDAYKQDLETFQSEPEHARELIGLANFPIDESIALPELAAWTMCGNLLLNLDEVVTKN</sequence>
<keyword evidence="6" id="KW-1185">Reference proteome</keyword>
<dbReference type="Proteomes" id="UP000317243">
    <property type="component" value="Unassembled WGS sequence"/>
</dbReference>
<evidence type="ECO:0000313" key="6">
    <source>
        <dbReference type="Proteomes" id="UP000317243"/>
    </source>
</evidence>
<dbReference type="SUPFAM" id="SSF46626">
    <property type="entry name" value="Cytochrome c"/>
    <property type="match status" value="1"/>
</dbReference>
<feature type="region of interest" description="Disordered" evidence="1">
    <location>
        <begin position="691"/>
        <end position="715"/>
    </location>
</feature>
<protein>
    <submittedName>
        <fullName evidence="5">Planctomycete cytochrome C</fullName>
    </submittedName>
</protein>
<evidence type="ECO:0000313" key="5">
    <source>
        <dbReference type="EMBL" id="TWT52070.1"/>
    </source>
</evidence>
<dbReference type="InterPro" id="IPR022655">
    <property type="entry name" value="DUF1553"/>
</dbReference>
<dbReference type="PANTHER" id="PTHR35889:SF3">
    <property type="entry name" value="F-BOX DOMAIN-CONTAINING PROTEIN"/>
    <property type="match status" value="1"/>
</dbReference>
<name>A0A5C5WN76_9PLAN</name>
<gene>
    <name evidence="5" type="ORF">KOR42_31670</name>
</gene>
<dbReference type="Pfam" id="PF07587">
    <property type="entry name" value="PSD1"/>
    <property type="match status" value="1"/>
</dbReference>
<dbReference type="Pfam" id="PF07635">
    <property type="entry name" value="PSCyt1"/>
    <property type="match status" value="1"/>
</dbReference>
<dbReference type="InterPro" id="IPR011444">
    <property type="entry name" value="DUF1549"/>
</dbReference>
<dbReference type="EMBL" id="SIHI01000008">
    <property type="protein sequence ID" value="TWT52070.1"/>
    <property type="molecule type" value="Genomic_DNA"/>
</dbReference>
<evidence type="ECO:0000259" key="4">
    <source>
        <dbReference type="Pfam" id="PF07635"/>
    </source>
</evidence>
<feature type="domain" description="DUF1549" evidence="2">
    <location>
        <begin position="150"/>
        <end position="356"/>
    </location>
</feature>
<reference evidence="5 6" key="1">
    <citation type="submission" date="2019-02" db="EMBL/GenBank/DDBJ databases">
        <title>Deep-cultivation of Planctomycetes and their phenomic and genomic characterization uncovers novel biology.</title>
        <authorList>
            <person name="Wiegand S."/>
            <person name="Jogler M."/>
            <person name="Boedeker C."/>
            <person name="Pinto D."/>
            <person name="Vollmers J."/>
            <person name="Rivas-Marin E."/>
            <person name="Kohn T."/>
            <person name="Peeters S.H."/>
            <person name="Heuer A."/>
            <person name="Rast P."/>
            <person name="Oberbeckmann S."/>
            <person name="Bunk B."/>
            <person name="Jeske O."/>
            <person name="Meyerdierks A."/>
            <person name="Storesund J.E."/>
            <person name="Kallscheuer N."/>
            <person name="Luecker S."/>
            <person name="Lage O.M."/>
            <person name="Pohl T."/>
            <person name="Merkel B.J."/>
            <person name="Hornburger P."/>
            <person name="Mueller R.-W."/>
            <person name="Bruemmer F."/>
            <person name="Labrenz M."/>
            <person name="Spormann A.M."/>
            <person name="Op Den Camp H."/>
            <person name="Overmann J."/>
            <person name="Amann R."/>
            <person name="Jetten M.S.M."/>
            <person name="Mascher T."/>
            <person name="Medema M.H."/>
            <person name="Devos D.P."/>
            <person name="Kaster A.-K."/>
            <person name="Ovreas L."/>
            <person name="Rohde M."/>
            <person name="Galperin M.Y."/>
            <person name="Jogler C."/>
        </authorList>
    </citation>
    <scope>NUCLEOTIDE SEQUENCE [LARGE SCALE GENOMIC DNA]</scope>
    <source>
        <strain evidence="5 6">KOR42</strain>
    </source>
</reference>
<accession>A0A5C5WN76</accession>
<comment type="caution">
    <text evidence="5">The sequence shown here is derived from an EMBL/GenBank/DDBJ whole genome shotgun (WGS) entry which is preliminary data.</text>
</comment>
<dbReference type="AlphaFoldDB" id="A0A5C5WN76"/>